<gene>
    <name evidence="2" type="ORF">EV688_102228</name>
</gene>
<dbReference type="Proteomes" id="UP000294980">
    <property type="component" value="Unassembled WGS sequence"/>
</dbReference>
<dbReference type="Gene3D" id="1.10.10.10">
    <property type="entry name" value="Winged helix-like DNA-binding domain superfamily/Winged helix DNA-binding domain"/>
    <property type="match status" value="1"/>
</dbReference>
<feature type="domain" description="RNA polymerase sigma-70 ECF-like HTH" evidence="1">
    <location>
        <begin position="6"/>
        <end position="191"/>
    </location>
</feature>
<dbReference type="GO" id="GO:0003700">
    <property type="term" value="F:DNA-binding transcription factor activity"/>
    <property type="evidence" value="ECO:0007669"/>
    <property type="project" value="InterPro"/>
</dbReference>
<dbReference type="GO" id="GO:0006352">
    <property type="term" value="P:DNA-templated transcription initiation"/>
    <property type="evidence" value="ECO:0007669"/>
    <property type="project" value="InterPro"/>
</dbReference>
<dbReference type="EMBL" id="SLWX01000002">
    <property type="protein sequence ID" value="TCO77771.1"/>
    <property type="molecule type" value="Genomic_DNA"/>
</dbReference>
<sequence>MSDKHPVTALLQAWRVGEESALEQLTPLVYEELRKRAGYLFSGESAGHTLQPTALVNELYGRLVDVEVDWQDRAHFYALCSRIMRHILVDHAKAGRATKRGGNMLIVSLDETGIVENASEAQHRQTETEDLISLDQALQQLATLDKRKAELVEMQVFGGLSFREMGVVTGLSESTLDRDLRFARAWLRSRLATPSV</sequence>
<dbReference type="NCBIfam" id="TIGR02999">
    <property type="entry name" value="Sig-70_X6"/>
    <property type="match status" value="1"/>
</dbReference>
<proteinExistence type="predicted"/>
<evidence type="ECO:0000313" key="2">
    <source>
        <dbReference type="EMBL" id="TCO77771.1"/>
    </source>
</evidence>
<dbReference type="InterPro" id="IPR013324">
    <property type="entry name" value="RNA_pol_sigma_r3/r4-like"/>
</dbReference>
<dbReference type="InterPro" id="IPR014284">
    <property type="entry name" value="RNA_pol_sigma-70_dom"/>
</dbReference>
<keyword evidence="3" id="KW-1185">Reference proteome</keyword>
<dbReference type="SUPFAM" id="SSF88659">
    <property type="entry name" value="Sigma3 and sigma4 domains of RNA polymerase sigma factors"/>
    <property type="match status" value="1"/>
</dbReference>
<name>A0A4R2KTQ4_9GAMM</name>
<dbReference type="NCBIfam" id="TIGR02937">
    <property type="entry name" value="sigma70-ECF"/>
    <property type="match status" value="1"/>
</dbReference>
<dbReference type="RefSeq" id="WP_117314642.1">
    <property type="nucleotide sequence ID" value="NZ_QQSW01000001.1"/>
</dbReference>
<dbReference type="Pfam" id="PF07638">
    <property type="entry name" value="Sigma70_ECF"/>
    <property type="match status" value="1"/>
</dbReference>
<reference evidence="2 3" key="1">
    <citation type="submission" date="2019-03" db="EMBL/GenBank/DDBJ databases">
        <title>Genomic Encyclopedia of Type Strains, Phase IV (KMG-IV): sequencing the most valuable type-strain genomes for metagenomic binning, comparative biology and taxonomic classification.</title>
        <authorList>
            <person name="Goeker M."/>
        </authorList>
    </citation>
    <scope>NUCLEOTIDE SEQUENCE [LARGE SCALE GENOMIC DNA]</scope>
    <source>
        <strain evidence="2 3">DSM 23344</strain>
    </source>
</reference>
<comment type="caution">
    <text evidence="2">The sequence shown here is derived from an EMBL/GenBank/DDBJ whole genome shotgun (WGS) entry which is preliminary data.</text>
</comment>
<accession>A0A4R2KTQ4</accession>
<organism evidence="2 3">
    <name type="scientific">Chromatocurvus halotolerans</name>
    <dbReference type="NCBI Taxonomy" id="1132028"/>
    <lineage>
        <taxon>Bacteria</taxon>
        <taxon>Pseudomonadati</taxon>
        <taxon>Pseudomonadota</taxon>
        <taxon>Gammaproteobacteria</taxon>
        <taxon>Cellvibrionales</taxon>
        <taxon>Halieaceae</taxon>
        <taxon>Chromatocurvus</taxon>
    </lineage>
</organism>
<dbReference type="AlphaFoldDB" id="A0A4R2KTQ4"/>
<dbReference type="InterPro" id="IPR053812">
    <property type="entry name" value="HTH_Sigma70_ECF-like"/>
</dbReference>
<dbReference type="OrthoDB" id="128473at2"/>
<evidence type="ECO:0000259" key="1">
    <source>
        <dbReference type="Pfam" id="PF07638"/>
    </source>
</evidence>
<protein>
    <submittedName>
        <fullName evidence="2">RNA polymerase sigma factor (TIGR02999 family)</fullName>
    </submittedName>
</protein>
<dbReference type="InterPro" id="IPR036388">
    <property type="entry name" value="WH-like_DNA-bd_sf"/>
</dbReference>
<evidence type="ECO:0000313" key="3">
    <source>
        <dbReference type="Proteomes" id="UP000294980"/>
    </source>
</evidence>
<dbReference type="InterPro" id="IPR011517">
    <property type="entry name" value="RNA_pol_sigma70_ECF-like"/>
</dbReference>